<dbReference type="Proteomes" id="UP000306585">
    <property type="component" value="Unassembled WGS sequence"/>
</dbReference>
<evidence type="ECO:0000313" key="5">
    <source>
        <dbReference type="Proteomes" id="UP000306585"/>
    </source>
</evidence>
<dbReference type="RefSeq" id="WP_138239350.1">
    <property type="nucleotide sequence ID" value="NZ_VBRY01000007.1"/>
</dbReference>
<evidence type="ECO:0000313" key="4">
    <source>
        <dbReference type="EMBL" id="TLS66960.1"/>
    </source>
</evidence>
<dbReference type="AlphaFoldDB" id="A0A5R9GLG1"/>
<feature type="region of interest" description="Disordered" evidence="3">
    <location>
        <begin position="47"/>
        <end position="67"/>
    </location>
</feature>
<gene>
    <name evidence="1" type="primary">slyX</name>
    <name evidence="4" type="ORF">FEF65_08335</name>
</gene>
<dbReference type="Pfam" id="PF04102">
    <property type="entry name" value="SlyX"/>
    <property type="match status" value="1"/>
</dbReference>
<protein>
    <recommendedName>
        <fullName evidence="1">Protein SlyX homolog</fullName>
    </recommendedName>
</protein>
<keyword evidence="5" id="KW-1185">Reference proteome</keyword>
<evidence type="ECO:0000256" key="2">
    <source>
        <dbReference type="SAM" id="Coils"/>
    </source>
</evidence>
<dbReference type="InterPro" id="IPR007236">
    <property type="entry name" value="SlyX"/>
</dbReference>
<sequence>MENRIIELESRLTYQDHTISELNEVVIRQQKQIDRLEAVVEQLRAHLKQHGSSGLARPEEEVPPPHY</sequence>
<evidence type="ECO:0000256" key="3">
    <source>
        <dbReference type="SAM" id="MobiDB-lite"/>
    </source>
</evidence>
<dbReference type="PANTHER" id="PTHR36508">
    <property type="entry name" value="PROTEIN SLYX"/>
    <property type="match status" value="1"/>
</dbReference>
<reference evidence="4 5" key="1">
    <citation type="journal article" date="2019" name="Appl. Environ. Microbiol.">
        <title>Environmental Evidence and Genomic Insight of Iron-oxidizing Bacteria Preference Towards More Corrosion Resistant Stainless Steel at Higher Salinities.</title>
        <authorList>
            <person name="Garrison C.E."/>
            <person name="Price K.A."/>
            <person name="Field E.K."/>
        </authorList>
    </citation>
    <scope>NUCLEOTIDE SEQUENCE [LARGE SCALE GENOMIC DNA]</scope>
    <source>
        <strain evidence="4 5">P3</strain>
    </source>
</reference>
<dbReference type="EMBL" id="VBRY01000007">
    <property type="protein sequence ID" value="TLS66960.1"/>
    <property type="molecule type" value="Genomic_DNA"/>
</dbReference>
<feature type="coiled-coil region" evidence="2">
    <location>
        <begin position="19"/>
        <end position="46"/>
    </location>
</feature>
<organism evidence="4 5">
    <name type="scientific">Mariprofundus erugo</name>
    <dbReference type="NCBI Taxonomy" id="2528639"/>
    <lineage>
        <taxon>Bacteria</taxon>
        <taxon>Pseudomonadati</taxon>
        <taxon>Pseudomonadota</taxon>
        <taxon>Candidatius Mariprofundia</taxon>
        <taxon>Mariprofundales</taxon>
        <taxon>Mariprofundaceae</taxon>
        <taxon>Mariprofundus</taxon>
    </lineage>
</organism>
<evidence type="ECO:0000256" key="1">
    <source>
        <dbReference type="HAMAP-Rule" id="MF_00715"/>
    </source>
</evidence>
<dbReference type="HAMAP" id="MF_00715">
    <property type="entry name" value="SlyX"/>
    <property type="match status" value="1"/>
</dbReference>
<comment type="caution">
    <text evidence="4">The sequence shown here is derived from an EMBL/GenBank/DDBJ whole genome shotgun (WGS) entry which is preliminary data.</text>
</comment>
<name>A0A5R9GLG1_9PROT</name>
<dbReference type="PANTHER" id="PTHR36508:SF1">
    <property type="entry name" value="PROTEIN SLYX"/>
    <property type="match status" value="1"/>
</dbReference>
<keyword evidence="2" id="KW-0175">Coiled coil</keyword>
<comment type="similarity">
    <text evidence="1">Belongs to the SlyX family.</text>
</comment>
<dbReference type="OrthoDB" id="5297107at2"/>
<accession>A0A5R9GLG1</accession>
<proteinExistence type="inferred from homology"/>
<dbReference type="Gene3D" id="1.20.5.300">
    <property type="match status" value="1"/>
</dbReference>